<dbReference type="EMBL" id="JAAVJR010000004">
    <property type="protein sequence ID" value="NJW53075.1"/>
    <property type="molecule type" value="Genomic_DNA"/>
</dbReference>
<dbReference type="RefSeq" id="WP_168138173.1">
    <property type="nucleotide sequence ID" value="NZ_JAAVJR010000004.1"/>
</dbReference>
<gene>
    <name evidence="2" type="ORF">HC175_09090</name>
</gene>
<accession>A0ABX1CXS7</accession>
<keyword evidence="1" id="KW-0732">Signal</keyword>
<sequence length="210" mass="23736">MKKLGFLLFLLFLGSCSVIEQNHETPFFSPDFEKKALEEEFQLIDADRLESFSELRNQIGQLACEGKVSGLKFTYLHKRYYVTAVAACPQPTSTACHFQRIQIYVKNDSVIEPHSVDEGKPLAQLAAVLSEYISKPYFLQTKENIMEPALIHLYVEEENDMEVTKKALATIAEDFAQLNSGKAKDFFAHSILLARHDPTNFPPPPPPAKN</sequence>
<keyword evidence="3" id="KW-1185">Reference proteome</keyword>
<dbReference type="Proteomes" id="UP000703674">
    <property type="component" value="Unassembled WGS sequence"/>
</dbReference>
<feature type="chain" id="PRO_5045775100" evidence="1">
    <location>
        <begin position="21"/>
        <end position="210"/>
    </location>
</feature>
<protein>
    <submittedName>
        <fullName evidence="2">Uncharacterized protein</fullName>
    </submittedName>
</protein>
<evidence type="ECO:0000256" key="1">
    <source>
        <dbReference type="SAM" id="SignalP"/>
    </source>
</evidence>
<evidence type="ECO:0000313" key="2">
    <source>
        <dbReference type="EMBL" id="NJW53075.1"/>
    </source>
</evidence>
<evidence type="ECO:0000313" key="3">
    <source>
        <dbReference type="Proteomes" id="UP000703674"/>
    </source>
</evidence>
<proteinExistence type="predicted"/>
<organism evidence="2 3">
    <name type="scientific">Salinimicrobium oceani</name>
    <dbReference type="NCBI Taxonomy" id="2722702"/>
    <lineage>
        <taxon>Bacteria</taxon>
        <taxon>Pseudomonadati</taxon>
        <taxon>Bacteroidota</taxon>
        <taxon>Flavobacteriia</taxon>
        <taxon>Flavobacteriales</taxon>
        <taxon>Flavobacteriaceae</taxon>
        <taxon>Salinimicrobium</taxon>
    </lineage>
</organism>
<reference evidence="2 3" key="1">
    <citation type="submission" date="2020-03" db="EMBL/GenBank/DDBJ databases">
        <title>Salinimicrobium sp. nov, isolated from SCS.</title>
        <authorList>
            <person name="Cao W.R."/>
        </authorList>
    </citation>
    <scope>NUCLEOTIDE SEQUENCE [LARGE SCALE GENOMIC DNA]</scope>
    <source>
        <strain evidence="3">J15B91</strain>
    </source>
</reference>
<name>A0ABX1CXS7_9FLAO</name>
<feature type="signal peptide" evidence="1">
    <location>
        <begin position="1"/>
        <end position="20"/>
    </location>
</feature>
<comment type="caution">
    <text evidence="2">The sequence shown here is derived from an EMBL/GenBank/DDBJ whole genome shotgun (WGS) entry which is preliminary data.</text>
</comment>
<dbReference type="PROSITE" id="PS51257">
    <property type="entry name" value="PROKAR_LIPOPROTEIN"/>
    <property type="match status" value="1"/>
</dbReference>